<evidence type="ECO:0000259" key="3">
    <source>
        <dbReference type="Pfam" id="PF17171"/>
    </source>
</evidence>
<evidence type="ECO:0000313" key="6">
    <source>
        <dbReference type="Proteomes" id="UP000192257"/>
    </source>
</evidence>
<feature type="domain" description="Thioredoxin-like fold" evidence="4">
    <location>
        <begin position="80"/>
        <end position="162"/>
    </location>
</feature>
<evidence type="ECO:0000256" key="2">
    <source>
        <dbReference type="SAM" id="Phobius"/>
    </source>
</evidence>
<dbReference type="Gene3D" id="3.40.30.10">
    <property type="entry name" value="Glutaredoxin"/>
    <property type="match status" value="1"/>
</dbReference>
<keyword evidence="2" id="KW-0472">Membrane</keyword>
<dbReference type="PANTHER" id="PTHR12289">
    <property type="entry name" value="METAXIN RELATED"/>
    <property type="match status" value="1"/>
</dbReference>
<dbReference type="SFLD" id="SFLDG01180">
    <property type="entry name" value="SUF1"/>
    <property type="match status" value="1"/>
</dbReference>
<feature type="transmembrane region" description="Helical" evidence="2">
    <location>
        <begin position="12"/>
        <end position="32"/>
    </location>
</feature>
<dbReference type="InterPro" id="IPR033468">
    <property type="entry name" value="Metaxin_GST"/>
</dbReference>
<dbReference type="Proteomes" id="UP000192257">
    <property type="component" value="Unassembled WGS sequence"/>
</dbReference>
<dbReference type="SFLD" id="SFLDG01200">
    <property type="entry name" value="SUF1.1"/>
    <property type="match status" value="1"/>
</dbReference>
<evidence type="ECO:0008006" key="7">
    <source>
        <dbReference type="Google" id="ProtNLM"/>
    </source>
</evidence>
<dbReference type="CDD" id="cd03193">
    <property type="entry name" value="GST_C_Metaxin"/>
    <property type="match status" value="1"/>
</dbReference>
<sequence length="305" mass="33771">MPVLDKTIVRVSIVATAATVGVVSLVAAAISLRLTLKHRKLHAAAAAMDKETAEAARKGKNSTVHLLIVPRWRFAPSVSPPCTKLETFLRLAKIPYEAHVVSSTKVSPTGCLPCIIHNGKRMAESNVIIDYITAQFRVKLDKHLTEEQRALGTAVGSMLEYGDRFAYYRTITGEGAKLLIPHVARALRVPQLIARIIVYRMRARLTRSAQLAGIDTSTEESEQEYLQDIKTIEHIIGEKSFLLGDEPTSYDCAVYAAFLPIVHMDVAEKVSKPFAYIKHSKVLTSYVDRMTEATFPDLTKLLEGQ</sequence>
<dbReference type="SUPFAM" id="SSF47616">
    <property type="entry name" value="GST C-terminal domain-like"/>
    <property type="match status" value="1"/>
</dbReference>
<comment type="caution">
    <text evidence="5">The sequence shown here is derived from an EMBL/GenBank/DDBJ whole genome shotgun (WGS) entry which is preliminary data.</text>
</comment>
<dbReference type="Pfam" id="PF17171">
    <property type="entry name" value="GST_C_6"/>
    <property type="match status" value="1"/>
</dbReference>
<dbReference type="Gene3D" id="1.20.1050.10">
    <property type="match status" value="1"/>
</dbReference>
<evidence type="ECO:0000256" key="1">
    <source>
        <dbReference type="ARBA" id="ARBA00006475"/>
    </source>
</evidence>
<dbReference type="InterPro" id="IPR040079">
    <property type="entry name" value="Glutathione_S-Trfase"/>
</dbReference>
<dbReference type="InterPro" id="IPR050931">
    <property type="entry name" value="Mito_Protein_Transport_Metaxin"/>
</dbReference>
<dbReference type="AlphaFoldDB" id="A0A1X0NVR0"/>
<dbReference type="SFLD" id="SFLDS00019">
    <property type="entry name" value="Glutathione_Transferase_(cytos"/>
    <property type="match status" value="1"/>
</dbReference>
<dbReference type="SUPFAM" id="SSF52833">
    <property type="entry name" value="Thioredoxin-like"/>
    <property type="match status" value="1"/>
</dbReference>
<protein>
    <recommendedName>
        <fullName evidence="7">Thioredoxin-like fold domain-containing protein</fullName>
    </recommendedName>
</protein>
<dbReference type="InterPro" id="IPR012336">
    <property type="entry name" value="Thioredoxin-like_fold"/>
</dbReference>
<reference evidence="5 6" key="1">
    <citation type="submission" date="2017-03" db="EMBL/GenBank/DDBJ databases">
        <title>An alternative strategy for trypanosome survival in the mammalian bloodstream revealed through genome and transcriptome analysis of the ubiquitous bovine parasite Trypanosoma (Megatrypanum) theileri.</title>
        <authorList>
            <person name="Kelly S."/>
            <person name="Ivens A."/>
            <person name="Mott A."/>
            <person name="O'Neill E."/>
            <person name="Emms D."/>
            <person name="Macleod O."/>
            <person name="Voorheis P."/>
            <person name="Matthews J."/>
            <person name="Matthews K."/>
            <person name="Carrington M."/>
        </authorList>
    </citation>
    <scope>NUCLEOTIDE SEQUENCE [LARGE SCALE GENOMIC DNA]</scope>
    <source>
        <strain evidence="5">Edinburgh</strain>
    </source>
</reference>
<dbReference type="PANTHER" id="PTHR12289:SF41">
    <property type="entry name" value="FAILED AXON CONNECTIONS-RELATED"/>
    <property type="match status" value="1"/>
</dbReference>
<keyword evidence="2" id="KW-1133">Transmembrane helix</keyword>
<keyword evidence="2" id="KW-0812">Transmembrane</keyword>
<dbReference type="InterPro" id="IPR036282">
    <property type="entry name" value="Glutathione-S-Trfase_C_sf"/>
</dbReference>
<dbReference type="VEuPathDB" id="TriTrypDB:TM35_000152270"/>
<comment type="similarity">
    <text evidence="1">Belongs to the FAX family.</text>
</comment>
<organism evidence="5 6">
    <name type="scientific">Trypanosoma theileri</name>
    <dbReference type="NCBI Taxonomy" id="67003"/>
    <lineage>
        <taxon>Eukaryota</taxon>
        <taxon>Discoba</taxon>
        <taxon>Euglenozoa</taxon>
        <taxon>Kinetoplastea</taxon>
        <taxon>Metakinetoplastina</taxon>
        <taxon>Trypanosomatida</taxon>
        <taxon>Trypanosomatidae</taxon>
        <taxon>Trypanosoma</taxon>
    </lineage>
</organism>
<proteinExistence type="inferred from homology"/>
<feature type="domain" description="Metaxin glutathione S-transferase" evidence="3">
    <location>
        <begin position="227"/>
        <end position="290"/>
    </location>
</feature>
<gene>
    <name evidence="5" type="ORF">TM35_000152270</name>
</gene>
<accession>A0A1X0NVR0</accession>
<evidence type="ECO:0000259" key="4">
    <source>
        <dbReference type="Pfam" id="PF17172"/>
    </source>
</evidence>
<keyword evidence="6" id="KW-1185">Reference proteome</keyword>
<dbReference type="GeneID" id="39985659"/>
<dbReference type="OrthoDB" id="5809458at2759"/>
<dbReference type="GO" id="GO:0005737">
    <property type="term" value="C:cytoplasm"/>
    <property type="evidence" value="ECO:0007669"/>
    <property type="project" value="TreeGrafter"/>
</dbReference>
<dbReference type="InterPro" id="IPR026928">
    <property type="entry name" value="FAX/IsoI-like"/>
</dbReference>
<name>A0A1X0NVR0_9TRYP</name>
<dbReference type="InterPro" id="IPR036249">
    <property type="entry name" value="Thioredoxin-like_sf"/>
</dbReference>
<dbReference type="EMBL" id="NBCO01000015">
    <property type="protein sequence ID" value="ORC88796.1"/>
    <property type="molecule type" value="Genomic_DNA"/>
</dbReference>
<dbReference type="RefSeq" id="XP_028882862.1">
    <property type="nucleotide sequence ID" value="XM_029025879.1"/>
</dbReference>
<dbReference type="CDD" id="cd03054">
    <property type="entry name" value="GST_N_Metaxin"/>
    <property type="match status" value="1"/>
</dbReference>
<dbReference type="Pfam" id="PF17172">
    <property type="entry name" value="GST_N_4"/>
    <property type="match status" value="1"/>
</dbReference>
<evidence type="ECO:0000313" key="5">
    <source>
        <dbReference type="EMBL" id="ORC88796.1"/>
    </source>
</evidence>